<dbReference type="GO" id="GO:0003723">
    <property type="term" value="F:RNA binding"/>
    <property type="evidence" value="ECO:0007669"/>
    <property type="project" value="InterPro"/>
</dbReference>
<evidence type="ECO:0000313" key="3">
    <source>
        <dbReference type="Proteomes" id="UP000789759"/>
    </source>
</evidence>
<dbReference type="InterPro" id="IPR000605">
    <property type="entry name" value="Helicase_SF3_ssDNA/RNA_vir"/>
</dbReference>
<feature type="domain" description="Helicase superfamily 3 single-stranded DNA/RNA virus" evidence="1">
    <location>
        <begin position="137"/>
        <end position="190"/>
    </location>
</feature>
<dbReference type="SUPFAM" id="SSF52540">
    <property type="entry name" value="P-loop containing nucleoside triphosphate hydrolases"/>
    <property type="match status" value="1"/>
</dbReference>
<dbReference type="Gene3D" id="3.40.50.300">
    <property type="entry name" value="P-loop containing nucleotide triphosphate hydrolases"/>
    <property type="match status" value="1"/>
</dbReference>
<keyword evidence="3" id="KW-1185">Reference proteome</keyword>
<dbReference type="OrthoDB" id="2446286at2759"/>
<dbReference type="Proteomes" id="UP000789759">
    <property type="component" value="Unassembled WGS sequence"/>
</dbReference>
<evidence type="ECO:0000313" key="2">
    <source>
        <dbReference type="EMBL" id="CAG8813610.1"/>
    </source>
</evidence>
<dbReference type="Pfam" id="PF00910">
    <property type="entry name" value="RNA_helicase"/>
    <property type="match status" value="1"/>
</dbReference>
<proteinExistence type="predicted"/>
<dbReference type="InterPro" id="IPR027417">
    <property type="entry name" value="P-loop_NTPase"/>
</dbReference>
<sequence length="258" mass="30901">DFNRYKIHPYCICDFFDFNKICDQCNSIYEHKLAAWGRGKISSEIVSLFEFGTYQFLDGTERETDDINKLKLDDMKRIIKLHDNKIPYKEVITNKELMPANWLSNPQNYKMIERDQFSFINKKKIIFDKKFYPKNFLFYGDSGTGKTIFVNKLGMVLTNKQDYCIKAQDSKYIDEYSNHKCIIKQEFSYHAFTLNDLLNIILQDQCIIKQRNKSLIKIVSKFNIFTGQDFLDDLFSFKRRLYNNIVLEHQEKRYALHR</sequence>
<gene>
    <name evidence="2" type="ORF">CPELLU_LOCUS18935</name>
</gene>
<dbReference type="EMBL" id="CAJVQA010041076">
    <property type="protein sequence ID" value="CAG8813610.1"/>
    <property type="molecule type" value="Genomic_DNA"/>
</dbReference>
<reference evidence="2" key="1">
    <citation type="submission" date="2021-06" db="EMBL/GenBank/DDBJ databases">
        <authorList>
            <person name="Kallberg Y."/>
            <person name="Tangrot J."/>
            <person name="Rosling A."/>
        </authorList>
    </citation>
    <scope>NUCLEOTIDE SEQUENCE</scope>
    <source>
        <strain evidence="2">FL966</strain>
    </source>
</reference>
<dbReference type="GO" id="GO:0003724">
    <property type="term" value="F:RNA helicase activity"/>
    <property type="evidence" value="ECO:0007669"/>
    <property type="project" value="InterPro"/>
</dbReference>
<comment type="caution">
    <text evidence="2">The sequence shown here is derived from an EMBL/GenBank/DDBJ whole genome shotgun (WGS) entry which is preliminary data.</text>
</comment>
<dbReference type="AlphaFoldDB" id="A0A9N9K6G5"/>
<accession>A0A9N9K6G5</accession>
<feature type="non-terminal residue" evidence="2">
    <location>
        <position position="1"/>
    </location>
</feature>
<protein>
    <submittedName>
        <fullName evidence="2">7473_t:CDS:1</fullName>
    </submittedName>
</protein>
<evidence type="ECO:0000259" key="1">
    <source>
        <dbReference type="Pfam" id="PF00910"/>
    </source>
</evidence>
<organism evidence="2 3">
    <name type="scientific">Cetraspora pellucida</name>
    <dbReference type="NCBI Taxonomy" id="1433469"/>
    <lineage>
        <taxon>Eukaryota</taxon>
        <taxon>Fungi</taxon>
        <taxon>Fungi incertae sedis</taxon>
        <taxon>Mucoromycota</taxon>
        <taxon>Glomeromycotina</taxon>
        <taxon>Glomeromycetes</taxon>
        <taxon>Diversisporales</taxon>
        <taxon>Gigasporaceae</taxon>
        <taxon>Cetraspora</taxon>
    </lineage>
</organism>
<name>A0A9N9K6G5_9GLOM</name>